<organism evidence="5 6">
    <name type="scientific">Sinimarinibacterium flocculans</name>
    <dbReference type="NCBI Taxonomy" id="985250"/>
    <lineage>
        <taxon>Bacteria</taxon>
        <taxon>Pseudomonadati</taxon>
        <taxon>Pseudomonadota</taxon>
        <taxon>Gammaproteobacteria</taxon>
        <taxon>Nevskiales</taxon>
        <taxon>Nevskiaceae</taxon>
        <taxon>Sinimarinibacterium</taxon>
    </lineage>
</organism>
<evidence type="ECO:0000256" key="2">
    <source>
        <dbReference type="ARBA" id="ARBA00022737"/>
    </source>
</evidence>
<gene>
    <name evidence="5" type="ORF">C8D93_103393</name>
</gene>
<accession>A0A318EB64</accession>
<keyword evidence="3" id="KW-0106">Calcium</keyword>
<dbReference type="InterPro" id="IPR003644">
    <property type="entry name" value="Calx_beta"/>
</dbReference>
<dbReference type="GO" id="GO:0004930">
    <property type="term" value="F:G protein-coupled receptor activity"/>
    <property type="evidence" value="ECO:0007669"/>
    <property type="project" value="InterPro"/>
</dbReference>
<dbReference type="Proteomes" id="UP000248330">
    <property type="component" value="Unassembled WGS sequence"/>
</dbReference>
<dbReference type="InterPro" id="IPR038081">
    <property type="entry name" value="CalX-like_sf"/>
</dbReference>
<dbReference type="SUPFAM" id="SSF141072">
    <property type="entry name" value="CalX-like"/>
    <property type="match status" value="1"/>
</dbReference>
<keyword evidence="6" id="KW-1185">Reference proteome</keyword>
<dbReference type="SMART" id="SM00237">
    <property type="entry name" value="Calx_beta"/>
    <property type="match status" value="1"/>
</dbReference>
<protein>
    <submittedName>
        <fullName evidence="5">Calx-beta domain-containing protein</fullName>
    </submittedName>
</protein>
<proteinExistence type="predicted"/>
<dbReference type="Pfam" id="PF03160">
    <property type="entry name" value="Calx-beta"/>
    <property type="match status" value="1"/>
</dbReference>
<dbReference type="RefSeq" id="WP_146216553.1">
    <property type="nucleotide sequence ID" value="NZ_CAKZQT010000029.1"/>
</dbReference>
<evidence type="ECO:0000256" key="3">
    <source>
        <dbReference type="ARBA" id="ARBA00022837"/>
    </source>
</evidence>
<dbReference type="GO" id="GO:0016020">
    <property type="term" value="C:membrane"/>
    <property type="evidence" value="ECO:0007669"/>
    <property type="project" value="InterPro"/>
</dbReference>
<keyword evidence="1" id="KW-0732">Signal</keyword>
<dbReference type="OrthoDB" id="9764969at2"/>
<evidence type="ECO:0000256" key="1">
    <source>
        <dbReference type="ARBA" id="ARBA00022729"/>
    </source>
</evidence>
<keyword evidence="2" id="KW-0677">Repeat</keyword>
<sequence>MLALRMSSVLVAALVWTAEGAALERGEFRGEAQQVNAATDFDVLRPRVAVSATGDTVVGWLELARTGNPPAAQGRVRFYRADGTARGAQQNLYFGVPDTSYSDTVVGIDGAGVSTAVWMSQTSATEPGSRLLFRRYSPVGAALGPATSIELGIRASLGPEVAVAPDGRAIIVWSEGPDEGLVEVRAIRLDSDGATVAAPAPVVSIGSTGEVPRVRIGIDDSGDAVIVWVFADDLFWRRLPLNGPPGPVSQVNVAAGVRAADLAVDGTGAFIVTWVGEAADRVLRRRYDATGAPLEGETEVFAGTVDGVSVDVDADGDAVIVWAAKSFTELFAQSFDASGAATAPGVVVAAVDGASVEGPDVALDADGDAVIAWQLTTRTDEADRNAFVRRMTGPADVDLAIAIDDGASGAPGSSEGRYEVTVTNTRMPAGPGIGQADGVLAQITLPAGHSLIDVETDGWQCSGTATLRCVPAASLPAGDERSLVLRLLRPDTLCLDAEARASVTSQQFDSVGGNDTLADNTWVGAPGTVSVVATARIAPEPDAEVLIEVRRDDGCVGDLTVSFAAEAGTATAGTDFGGGGTFVFREGTSRASFPVSLVDDAIEEADETFDVVLTGADGGGAVVAPDRTTVTIADDESRGGGGGAMPATLLWLLLAAVCGRRRLFVVRRTSR</sequence>
<comment type="caution">
    <text evidence="5">The sequence shown here is derived from an EMBL/GenBank/DDBJ whole genome shotgun (WGS) entry which is preliminary data.</text>
</comment>
<dbReference type="EMBL" id="QICN01000003">
    <property type="protein sequence ID" value="PXV69817.1"/>
    <property type="molecule type" value="Genomic_DNA"/>
</dbReference>
<dbReference type="PANTHER" id="PTHR46682:SF1">
    <property type="entry name" value="ADHESION G-PROTEIN COUPLED RECEPTOR V1"/>
    <property type="match status" value="1"/>
</dbReference>
<dbReference type="Gene3D" id="2.60.40.2030">
    <property type="match status" value="1"/>
</dbReference>
<evidence type="ECO:0000313" key="6">
    <source>
        <dbReference type="Proteomes" id="UP000248330"/>
    </source>
</evidence>
<dbReference type="InterPro" id="IPR026919">
    <property type="entry name" value="ADGRV1"/>
</dbReference>
<dbReference type="AlphaFoldDB" id="A0A318EB64"/>
<dbReference type="PANTHER" id="PTHR46682">
    <property type="entry name" value="ADHESION G-PROTEIN COUPLED RECEPTOR V1"/>
    <property type="match status" value="1"/>
</dbReference>
<evidence type="ECO:0000313" key="5">
    <source>
        <dbReference type="EMBL" id="PXV69817.1"/>
    </source>
</evidence>
<name>A0A318EB64_9GAMM</name>
<evidence type="ECO:0000259" key="4">
    <source>
        <dbReference type="SMART" id="SM00237"/>
    </source>
</evidence>
<feature type="domain" description="Calx-beta" evidence="4">
    <location>
        <begin position="516"/>
        <end position="614"/>
    </location>
</feature>
<reference evidence="5 6" key="1">
    <citation type="submission" date="2018-04" db="EMBL/GenBank/DDBJ databases">
        <title>Genomic Encyclopedia of Type Strains, Phase IV (KMG-IV): sequencing the most valuable type-strain genomes for metagenomic binning, comparative biology and taxonomic classification.</title>
        <authorList>
            <person name="Goeker M."/>
        </authorList>
    </citation>
    <scope>NUCLEOTIDE SEQUENCE [LARGE SCALE GENOMIC DNA]</scope>
    <source>
        <strain evidence="5 6">DSM 104150</strain>
    </source>
</reference>